<keyword evidence="11 13" id="KW-0456">Lyase</keyword>
<dbReference type="PANTHER" id="PTHR11920">
    <property type="entry name" value="GUANYLYL CYCLASE"/>
    <property type="match status" value="1"/>
</dbReference>
<evidence type="ECO:0000256" key="7">
    <source>
        <dbReference type="ARBA" id="ARBA00023134"/>
    </source>
</evidence>
<dbReference type="GO" id="GO:0001653">
    <property type="term" value="F:peptide receptor activity"/>
    <property type="evidence" value="ECO:0007669"/>
    <property type="project" value="TreeGrafter"/>
</dbReference>
<feature type="transmembrane region" description="Helical" evidence="14">
    <location>
        <begin position="380"/>
        <end position="405"/>
    </location>
</feature>
<keyword evidence="4" id="KW-0732">Signal</keyword>
<feature type="domain" description="Guanylate cyclase" evidence="15">
    <location>
        <begin position="463"/>
        <end position="593"/>
    </location>
</feature>
<comment type="subcellular location">
    <subcellularLocation>
        <location evidence="1">Membrane</location>
        <topology evidence="1">Single-pass type I membrane protein</topology>
    </subcellularLocation>
</comment>
<dbReference type="PANTHER" id="PTHR11920:SF501">
    <property type="entry name" value="GUANYLATE CYCLASE 32E"/>
    <property type="match status" value="1"/>
</dbReference>
<dbReference type="Pfam" id="PF07701">
    <property type="entry name" value="HNOBA"/>
    <property type="match status" value="1"/>
</dbReference>
<dbReference type="SMART" id="SM00044">
    <property type="entry name" value="CYCc"/>
    <property type="match status" value="1"/>
</dbReference>
<evidence type="ECO:0000256" key="8">
    <source>
        <dbReference type="ARBA" id="ARBA00023136"/>
    </source>
</evidence>
<dbReference type="GO" id="GO:0007168">
    <property type="term" value="P:receptor guanylyl cyclase signaling pathway"/>
    <property type="evidence" value="ECO:0007669"/>
    <property type="project" value="TreeGrafter"/>
</dbReference>
<evidence type="ECO:0000256" key="5">
    <source>
        <dbReference type="ARBA" id="ARBA00022741"/>
    </source>
</evidence>
<evidence type="ECO:0000256" key="4">
    <source>
        <dbReference type="ARBA" id="ARBA00022729"/>
    </source>
</evidence>
<evidence type="ECO:0000256" key="10">
    <source>
        <dbReference type="ARBA" id="ARBA00023180"/>
    </source>
</evidence>
<dbReference type="GO" id="GO:0035556">
    <property type="term" value="P:intracellular signal transduction"/>
    <property type="evidence" value="ECO:0007669"/>
    <property type="project" value="InterPro"/>
</dbReference>
<dbReference type="CDD" id="cd07302">
    <property type="entry name" value="CHD"/>
    <property type="match status" value="1"/>
</dbReference>
<protein>
    <recommendedName>
        <fullName evidence="2">guanylate cyclase</fullName>
        <ecNumber evidence="2">4.6.1.2</ecNumber>
    </recommendedName>
</protein>
<evidence type="ECO:0000259" key="15">
    <source>
        <dbReference type="PROSITE" id="PS50125"/>
    </source>
</evidence>
<dbReference type="InterPro" id="IPR001054">
    <property type="entry name" value="A/G_cyclase"/>
</dbReference>
<evidence type="ECO:0000256" key="14">
    <source>
        <dbReference type="SAM" id="Phobius"/>
    </source>
</evidence>
<dbReference type="GO" id="GO:0005886">
    <property type="term" value="C:plasma membrane"/>
    <property type="evidence" value="ECO:0007669"/>
    <property type="project" value="TreeGrafter"/>
</dbReference>
<dbReference type="PROSITE" id="PS50125">
    <property type="entry name" value="GUANYLATE_CYCLASE_2"/>
    <property type="match status" value="1"/>
</dbReference>
<reference evidence="16" key="1">
    <citation type="submission" date="2022-08" db="UniProtKB">
        <authorList>
            <consortium name="EnsemblMetazoa"/>
        </authorList>
    </citation>
    <scope>IDENTIFICATION</scope>
    <source>
        <strain evidence="16">05x7-T-G4-1.051#20</strain>
    </source>
</reference>
<dbReference type="EnsemblMetazoa" id="G15175.1">
    <property type="protein sequence ID" value="G15175.1:cds"/>
    <property type="gene ID" value="G15175"/>
</dbReference>
<dbReference type="InterPro" id="IPR011645">
    <property type="entry name" value="HNOB_dom_associated"/>
</dbReference>
<evidence type="ECO:0000256" key="1">
    <source>
        <dbReference type="ARBA" id="ARBA00004479"/>
    </source>
</evidence>
<dbReference type="InterPro" id="IPR050401">
    <property type="entry name" value="Cyclic_nucleotide_synthase"/>
</dbReference>
<dbReference type="Gene3D" id="6.10.250.780">
    <property type="match status" value="1"/>
</dbReference>
<evidence type="ECO:0000256" key="11">
    <source>
        <dbReference type="ARBA" id="ARBA00023239"/>
    </source>
</evidence>
<evidence type="ECO:0000313" key="16">
    <source>
        <dbReference type="EnsemblMetazoa" id="G15175.1:cds"/>
    </source>
</evidence>
<dbReference type="InterPro" id="IPR029787">
    <property type="entry name" value="Nucleotide_cyclase"/>
</dbReference>
<dbReference type="EC" id="4.6.1.2" evidence="2"/>
<feature type="transmembrane region" description="Helical" evidence="14">
    <location>
        <begin position="85"/>
        <end position="105"/>
    </location>
</feature>
<evidence type="ECO:0000313" key="17">
    <source>
        <dbReference type="Proteomes" id="UP000005408"/>
    </source>
</evidence>
<dbReference type="PROSITE" id="PS00452">
    <property type="entry name" value="GUANYLATE_CYCLASE_1"/>
    <property type="match status" value="1"/>
</dbReference>
<dbReference type="FunFam" id="3.30.70.1230:FF:000004">
    <property type="entry name" value="Guanylate cyclase"/>
    <property type="match status" value="1"/>
</dbReference>
<dbReference type="GO" id="GO:0004016">
    <property type="term" value="F:adenylate cyclase activity"/>
    <property type="evidence" value="ECO:0007669"/>
    <property type="project" value="TreeGrafter"/>
</dbReference>
<organism evidence="16 17">
    <name type="scientific">Magallana gigas</name>
    <name type="common">Pacific oyster</name>
    <name type="synonym">Crassostrea gigas</name>
    <dbReference type="NCBI Taxonomy" id="29159"/>
    <lineage>
        <taxon>Eukaryota</taxon>
        <taxon>Metazoa</taxon>
        <taxon>Spiralia</taxon>
        <taxon>Lophotrochozoa</taxon>
        <taxon>Mollusca</taxon>
        <taxon>Bivalvia</taxon>
        <taxon>Autobranchia</taxon>
        <taxon>Pteriomorphia</taxon>
        <taxon>Ostreida</taxon>
        <taxon>Ostreoidea</taxon>
        <taxon>Ostreidae</taxon>
        <taxon>Magallana</taxon>
    </lineage>
</organism>
<keyword evidence="8 14" id="KW-0472">Membrane</keyword>
<sequence>MLRLDRDICCQRLESMVFFKKRGQIRPSSKMGQSINSSMGSMTPSQLNTLIMDMLSLPQSENACKTLCRDNPITNSGKRKQLLKMLLIVLLPMGILVGMMSNVFVSVLKNYVESSEIRSSLFFSIELGQMMRYLQRERDMSALYVSAIGMETKNLLLRRYPETDAAVDNMSYWPVRMSNKRLEFQSKDKFLLYLNRHRYQLDQMQNRTSKQEIEFYTSLIDVFILWLYESVSESRSGAIWKTLVAYQEIIVASEHIGRERGLGVTYFAKGGFDTKEDYLLFLEAQINSNISFQSCKRYSDLAYQMHEEQLKSKNELLVQITSLRLMIRSNKSSIQLNASLEMANYWFENMTYYQETVRETQKKLAEKIDKQLTIRENEDLEVIVSISCIFAAVMIICPLVVTGVYKLTVQIQNYSVTIANRTKALNKEKKRTDTLLYQMLPKSVAERLKSNEVVEAEHFPEATIFFSDIVGFTKIASSSSPYQVVDMLNNLYTCFDGRIDTYDVYKVETIGDAYMVVSGVPRPNGNRHAAEIASMALDLERTVKDVEIPHLPGMTFSLRIGCHTGQVVAGVVGTKMPRYCLFGDTVNTASKMESLGKANKIHISQTTYDILLSIGGFKMTERLDESVQEDLDLKNHFKGTFHTYWLLGSMKFPADERSTMSDDQSIDMDY</sequence>
<keyword evidence="10" id="KW-0325">Glycoprotein</keyword>
<dbReference type="InterPro" id="IPR013587">
    <property type="entry name" value="Nitrate/nitrite_sensing"/>
</dbReference>
<dbReference type="AlphaFoldDB" id="A0A8W8IQ38"/>
<evidence type="ECO:0000256" key="3">
    <source>
        <dbReference type="ARBA" id="ARBA00022692"/>
    </source>
</evidence>
<keyword evidence="12" id="KW-0141">cGMP biosynthesis</keyword>
<dbReference type="Pfam" id="PF00211">
    <property type="entry name" value="Guanylate_cyc"/>
    <property type="match status" value="1"/>
</dbReference>
<keyword evidence="5" id="KW-0547">Nucleotide-binding</keyword>
<keyword evidence="9" id="KW-0675">Receptor</keyword>
<dbReference type="GO" id="GO:0004383">
    <property type="term" value="F:guanylate cyclase activity"/>
    <property type="evidence" value="ECO:0007669"/>
    <property type="project" value="UniProtKB-EC"/>
</dbReference>
<evidence type="ECO:0000256" key="12">
    <source>
        <dbReference type="ARBA" id="ARBA00023293"/>
    </source>
</evidence>
<evidence type="ECO:0000256" key="13">
    <source>
        <dbReference type="RuleBase" id="RU000405"/>
    </source>
</evidence>
<dbReference type="InterPro" id="IPR018297">
    <property type="entry name" value="A/G_cyclase_CS"/>
</dbReference>
<evidence type="ECO:0000256" key="9">
    <source>
        <dbReference type="ARBA" id="ARBA00023170"/>
    </source>
</evidence>
<keyword evidence="3 14" id="KW-0812">Transmembrane</keyword>
<dbReference type="Gene3D" id="3.30.70.1230">
    <property type="entry name" value="Nucleotide cyclase"/>
    <property type="match status" value="1"/>
</dbReference>
<name>A0A8W8IQ38_MAGGI</name>
<dbReference type="SUPFAM" id="SSF55073">
    <property type="entry name" value="Nucleotide cyclase"/>
    <property type="match status" value="1"/>
</dbReference>
<dbReference type="Proteomes" id="UP000005408">
    <property type="component" value="Unassembled WGS sequence"/>
</dbReference>
<evidence type="ECO:0000256" key="6">
    <source>
        <dbReference type="ARBA" id="ARBA00022989"/>
    </source>
</evidence>
<keyword evidence="17" id="KW-1185">Reference proteome</keyword>
<accession>A0A8W8IQ38</accession>
<evidence type="ECO:0000256" key="2">
    <source>
        <dbReference type="ARBA" id="ARBA00012202"/>
    </source>
</evidence>
<dbReference type="GO" id="GO:0005525">
    <property type="term" value="F:GTP binding"/>
    <property type="evidence" value="ECO:0007669"/>
    <property type="project" value="UniProtKB-KW"/>
</dbReference>
<keyword evidence="6 14" id="KW-1133">Transmembrane helix</keyword>
<dbReference type="Pfam" id="PF08376">
    <property type="entry name" value="NIT"/>
    <property type="match status" value="1"/>
</dbReference>
<keyword evidence="7" id="KW-0342">GTP-binding</keyword>
<comment type="similarity">
    <text evidence="13">Belongs to the adenylyl cyclase class-4/guanylyl cyclase family.</text>
</comment>
<proteinExistence type="inferred from homology"/>